<evidence type="ECO:0000256" key="4">
    <source>
        <dbReference type="ARBA" id="ARBA00023315"/>
    </source>
</evidence>
<keyword evidence="3" id="KW-0677">Repeat</keyword>
<dbReference type="InterPro" id="IPR011004">
    <property type="entry name" value="Trimer_LpxA-like_sf"/>
</dbReference>
<comment type="similarity">
    <text evidence="1">Belongs to the transferase hexapeptide repeat family.</text>
</comment>
<evidence type="ECO:0000256" key="3">
    <source>
        <dbReference type="ARBA" id="ARBA00022737"/>
    </source>
</evidence>
<dbReference type="InterPro" id="IPR018357">
    <property type="entry name" value="Hexapep_transf_CS"/>
</dbReference>
<dbReference type="SUPFAM" id="SSF51161">
    <property type="entry name" value="Trimeric LpxA-like enzymes"/>
    <property type="match status" value="1"/>
</dbReference>
<reference evidence="5" key="1">
    <citation type="submission" date="2023-06" db="EMBL/GenBank/DDBJ databases">
        <title>Uncultivated large filamentous bacteria from sulfidic sediments reveal new species and different genomic features in energy metabolism and defense.</title>
        <authorList>
            <person name="Fonseca A."/>
        </authorList>
    </citation>
    <scope>NUCLEOTIDE SEQUENCE</scope>
    <source>
        <strain evidence="5">HSG4</strain>
    </source>
</reference>
<evidence type="ECO:0000313" key="6">
    <source>
        <dbReference type="Proteomes" id="UP001171945"/>
    </source>
</evidence>
<dbReference type="PANTHER" id="PTHR43300:SF12">
    <property type="entry name" value="CHLORAMPHENICOL ACETYLTRANSFERASE"/>
    <property type="match status" value="1"/>
</dbReference>
<name>A0ABT7VRU4_9GAMM</name>
<dbReference type="GO" id="GO:0016746">
    <property type="term" value="F:acyltransferase activity"/>
    <property type="evidence" value="ECO:0007669"/>
    <property type="project" value="UniProtKB-KW"/>
</dbReference>
<sequence length="191" mass="21023">MISYYTQEELLQLGLAKVGTNVKISRKTSFYNPEKIIIGDQVRIDDFCVLSGGKGITLGNYIHIACFCALYGNESIVMEDFSGLSSRIVIYTYSDDYSGRSLTNPTVPDEFHLYSTKGAVILKKHVIVGTNSTILPNVTVGIGSAIGAHSLVTKNLAEWGIYSGVPAKKIKDRKKDLLEIEKRFIAKVDIP</sequence>
<dbReference type="Gene3D" id="2.160.10.10">
    <property type="entry name" value="Hexapeptide repeat proteins"/>
    <property type="match status" value="1"/>
</dbReference>
<dbReference type="EC" id="2.3.1.-" evidence="5"/>
<keyword evidence="6" id="KW-1185">Reference proteome</keyword>
<dbReference type="InterPro" id="IPR050179">
    <property type="entry name" value="Trans_hexapeptide_repeat"/>
</dbReference>
<dbReference type="PANTHER" id="PTHR43300">
    <property type="entry name" value="ACETYLTRANSFERASE"/>
    <property type="match status" value="1"/>
</dbReference>
<protein>
    <submittedName>
        <fullName evidence="5">Acyltransferase</fullName>
        <ecNumber evidence="5">2.3.1.-</ecNumber>
    </submittedName>
</protein>
<proteinExistence type="inferred from homology"/>
<comment type="caution">
    <text evidence="5">The sequence shown here is derived from an EMBL/GenBank/DDBJ whole genome shotgun (WGS) entry which is preliminary data.</text>
</comment>
<evidence type="ECO:0000256" key="1">
    <source>
        <dbReference type="ARBA" id="ARBA00007274"/>
    </source>
</evidence>
<gene>
    <name evidence="5" type="ORF">QUF54_03480</name>
</gene>
<evidence type="ECO:0000256" key="2">
    <source>
        <dbReference type="ARBA" id="ARBA00022679"/>
    </source>
</evidence>
<keyword evidence="2 5" id="KW-0808">Transferase</keyword>
<dbReference type="PROSITE" id="PS00101">
    <property type="entry name" value="HEXAPEP_TRANSFERASES"/>
    <property type="match status" value="1"/>
</dbReference>
<organism evidence="5 6">
    <name type="scientific">Candidatus Marithioploca araucensis</name>
    <dbReference type="NCBI Taxonomy" id="70273"/>
    <lineage>
        <taxon>Bacteria</taxon>
        <taxon>Pseudomonadati</taxon>
        <taxon>Pseudomonadota</taxon>
        <taxon>Gammaproteobacteria</taxon>
        <taxon>Thiotrichales</taxon>
        <taxon>Thiotrichaceae</taxon>
        <taxon>Candidatus Marithioploca</taxon>
    </lineage>
</organism>
<dbReference type="CDD" id="cd04647">
    <property type="entry name" value="LbH_MAT_like"/>
    <property type="match status" value="1"/>
</dbReference>
<evidence type="ECO:0000313" key="5">
    <source>
        <dbReference type="EMBL" id="MDM8562394.1"/>
    </source>
</evidence>
<dbReference type="Proteomes" id="UP001171945">
    <property type="component" value="Unassembled WGS sequence"/>
</dbReference>
<dbReference type="EMBL" id="JAUCGM010000137">
    <property type="protein sequence ID" value="MDM8562394.1"/>
    <property type="molecule type" value="Genomic_DNA"/>
</dbReference>
<accession>A0ABT7VRU4</accession>
<keyword evidence="4 5" id="KW-0012">Acyltransferase</keyword>